<evidence type="ECO:0000313" key="3">
    <source>
        <dbReference type="EMBL" id="ALG81658.1"/>
    </source>
</evidence>
<evidence type="ECO:0000313" key="4">
    <source>
        <dbReference type="Proteomes" id="UP000060390"/>
    </source>
</evidence>
<dbReference type="KEGG" id="hsu:HLASF_0760"/>
<evidence type="ECO:0000313" key="5">
    <source>
        <dbReference type="Proteomes" id="UP000069906"/>
    </source>
</evidence>
<feature type="compositionally biased region" description="Basic and acidic residues" evidence="1">
    <location>
        <begin position="39"/>
        <end position="51"/>
    </location>
</feature>
<dbReference type="PATRIC" id="fig|1604004.4.peg.796"/>
<organism evidence="2 5">
    <name type="scientific">Halanaeroarchaeum sulfurireducens</name>
    <dbReference type="NCBI Taxonomy" id="1604004"/>
    <lineage>
        <taxon>Archaea</taxon>
        <taxon>Methanobacteriati</taxon>
        <taxon>Methanobacteriota</taxon>
        <taxon>Stenosarchaea group</taxon>
        <taxon>Halobacteria</taxon>
        <taxon>Halobacteriales</taxon>
        <taxon>Halobacteriaceae</taxon>
        <taxon>Halanaeroarchaeum</taxon>
    </lineage>
</organism>
<dbReference type="KEGG" id="hsf:HLASA_0757"/>
<dbReference type="EMBL" id="CP008874">
    <property type="protein sequence ID" value="AKH97256.1"/>
    <property type="molecule type" value="Genomic_DNA"/>
</dbReference>
<feature type="region of interest" description="Disordered" evidence="1">
    <location>
        <begin position="28"/>
        <end position="51"/>
    </location>
</feature>
<name>A0A0F7P7Y6_9EURY</name>
<dbReference type="EMBL" id="CP011564">
    <property type="protein sequence ID" value="ALG81658.1"/>
    <property type="molecule type" value="Genomic_DNA"/>
</dbReference>
<dbReference type="AlphaFoldDB" id="A0A0F7P7Y6"/>
<accession>A0A0F7P7Y6</accession>
<dbReference type="HOGENOM" id="CLU_3093966_0_0_2"/>
<keyword evidence="5" id="KW-1185">Reference proteome</keyword>
<gene>
    <name evidence="3" type="ORF">HLASA_0757</name>
    <name evidence="2" type="ORF">HLASF_0760</name>
</gene>
<evidence type="ECO:0000256" key="1">
    <source>
        <dbReference type="SAM" id="MobiDB-lite"/>
    </source>
</evidence>
<evidence type="ECO:0000313" key="2">
    <source>
        <dbReference type="EMBL" id="AKH97256.1"/>
    </source>
</evidence>
<protein>
    <submittedName>
        <fullName evidence="2">Uncharacterized protein</fullName>
    </submittedName>
</protein>
<dbReference type="Proteomes" id="UP000060390">
    <property type="component" value="Chromosome"/>
</dbReference>
<reference evidence="2 5" key="1">
    <citation type="journal article" date="2015" name="ISME J.">
        <title>Elemental sulfur and acetate can support life of a novel strictly anaerobic haloarchaeon.</title>
        <authorList>
            <person name="Sorokin D.Y."/>
            <person name="Kublanov I.V."/>
            <person name="Gavrilov S.N."/>
            <person name="Rojo D."/>
            <person name="Roman P."/>
            <person name="Golyshin P.N."/>
            <person name="Slepak V.Z."/>
            <person name="Smedile F."/>
            <person name="Ferrer M."/>
            <person name="Messina E."/>
            <person name="La Cono V."/>
            <person name="Yakimov M.M."/>
        </authorList>
    </citation>
    <scope>NUCLEOTIDE SEQUENCE [LARGE SCALE GENOMIC DNA]</scope>
    <source>
        <strain evidence="2 5">HSR2</strain>
    </source>
</reference>
<reference evidence="4" key="2">
    <citation type="submission" date="2015-05" db="EMBL/GenBank/DDBJ databases">
        <title>Complete genome sequence of Halanaeroarchaeum sulfurireducens type strain M27-SA2, a sulfate-reducer haloarchaeon from marine anoxic lake Medee.</title>
        <authorList>
            <person name="Messina E."/>
            <person name="Kublanov I.V."/>
            <person name="Toshchakov S."/>
            <person name="Arcadi E."/>
            <person name="La Spada G."/>
            <person name="La Cono V."/>
            <person name="Yakimov M.M."/>
        </authorList>
    </citation>
    <scope>NUCLEOTIDE SEQUENCE [LARGE SCALE GENOMIC DNA]</scope>
    <source>
        <strain evidence="4">M27-SA2</strain>
    </source>
</reference>
<sequence>MRESRYRPGRETFSPSHAAVYGFTRNRTGISRSTDPFVDDGRRSWSLDEAE</sequence>
<dbReference type="Proteomes" id="UP000069906">
    <property type="component" value="Chromosome"/>
</dbReference>
<reference evidence="3 4" key="3">
    <citation type="journal article" date="2016" name="Stand. Genomic Sci.">
        <title>Complete genome sequence of 'Halanaeroarchaeum sulfurireducens' M27-SA2, a sulfur-reducing and acetate-oxidizing haloarchaeon from the deep-sea hypersaline anoxic lake Medee.</title>
        <authorList>
            <person name="Messina E."/>
            <person name="Sorokin D.Y."/>
            <person name="Kublanov I.V."/>
            <person name="Toshchakov S."/>
            <person name="Lopatina A."/>
            <person name="Arcadi E."/>
            <person name="Smedile F."/>
            <person name="La Spada G."/>
            <person name="La Cono V."/>
            <person name="Yakimov M.M."/>
        </authorList>
    </citation>
    <scope>NUCLEOTIDE SEQUENCE [LARGE SCALE GENOMIC DNA]</scope>
    <source>
        <strain evidence="3 4">M27-SA2</strain>
    </source>
</reference>
<dbReference type="STRING" id="1604004.HLASA_0757"/>
<proteinExistence type="predicted"/>